<feature type="compositionally biased region" description="Basic and acidic residues" evidence="1">
    <location>
        <begin position="38"/>
        <end position="51"/>
    </location>
</feature>
<protein>
    <submittedName>
        <fullName evidence="2">Uncharacterized protein</fullName>
    </submittedName>
</protein>
<evidence type="ECO:0000313" key="3">
    <source>
        <dbReference type="Proteomes" id="UP000614350"/>
    </source>
</evidence>
<evidence type="ECO:0000313" key="2">
    <source>
        <dbReference type="EMBL" id="KAF7382993.1"/>
    </source>
</evidence>
<organism evidence="2 3">
    <name type="scientific">Vespula vulgaris</name>
    <name type="common">Yellow jacket</name>
    <name type="synonym">Wasp</name>
    <dbReference type="NCBI Taxonomy" id="7454"/>
    <lineage>
        <taxon>Eukaryota</taxon>
        <taxon>Metazoa</taxon>
        <taxon>Ecdysozoa</taxon>
        <taxon>Arthropoda</taxon>
        <taxon>Hexapoda</taxon>
        <taxon>Insecta</taxon>
        <taxon>Pterygota</taxon>
        <taxon>Neoptera</taxon>
        <taxon>Endopterygota</taxon>
        <taxon>Hymenoptera</taxon>
        <taxon>Apocrita</taxon>
        <taxon>Aculeata</taxon>
        <taxon>Vespoidea</taxon>
        <taxon>Vespidae</taxon>
        <taxon>Vespinae</taxon>
        <taxon>Vespula</taxon>
    </lineage>
</organism>
<gene>
    <name evidence="2" type="ORF">HZH66_013395</name>
</gene>
<comment type="caution">
    <text evidence="2">The sequence shown here is derived from an EMBL/GenBank/DDBJ whole genome shotgun (WGS) entry which is preliminary data.</text>
</comment>
<reference evidence="2" key="1">
    <citation type="journal article" date="2020" name="G3 (Bethesda)">
        <title>High-Quality Assemblies for Three Invasive Social Wasps from the &lt;i&gt;Vespula&lt;/i&gt; Genus.</title>
        <authorList>
            <person name="Harrop T.W.R."/>
            <person name="Guhlin J."/>
            <person name="McLaughlin G.M."/>
            <person name="Permina E."/>
            <person name="Stockwell P."/>
            <person name="Gilligan J."/>
            <person name="Le Lec M.F."/>
            <person name="Gruber M.A.M."/>
            <person name="Quinn O."/>
            <person name="Lovegrove M."/>
            <person name="Duncan E.J."/>
            <person name="Remnant E.J."/>
            <person name="Van Eeckhoven J."/>
            <person name="Graham B."/>
            <person name="Knapp R.A."/>
            <person name="Langford K.W."/>
            <person name="Kronenberg Z."/>
            <person name="Press M.O."/>
            <person name="Eacker S.M."/>
            <person name="Wilson-Rankin E.E."/>
            <person name="Purcell J."/>
            <person name="Lester P.J."/>
            <person name="Dearden P.K."/>
        </authorList>
    </citation>
    <scope>NUCLEOTIDE SEQUENCE</scope>
    <source>
        <strain evidence="2">Marl-1</strain>
    </source>
</reference>
<name>A0A834J6U1_VESVU</name>
<keyword evidence="3" id="KW-1185">Reference proteome</keyword>
<evidence type="ECO:0000256" key="1">
    <source>
        <dbReference type="SAM" id="MobiDB-lite"/>
    </source>
</evidence>
<dbReference type="EMBL" id="JACSEA010000018">
    <property type="protein sequence ID" value="KAF7382993.1"/>
    <property type="molecule type" value="Genomic_DNA"/>
</dbReference>
<dbReference type="AlphaFoldDB" id="A0A834J6U1"/>
<accession>A0A834J6U1</accession>
<sequence>MCEGKPYLEHNHHRWFEYGIENSSYVDEGRMNRAMKKYAENKSAESDDRGKAPNPRKLSEDTIVYIKHL</sequence>
<proteinExistence type="predicted"/>
<dbReference type="Proteomes" id="UP000614350">
    <property type="component" value="Unassembled WGS sequence"/>
</dbReference>
<feature type="region of interest" description="Disordered" evidence="1">
    <location>
        <begin position="38"/>
        <end position="58"/>
    </location>
</feature>